<dbReference type="GO" id="GO:0046872">
    <property type="term" value="F:metal ion binding"/>
    <property type="evidence" value="ECO:0007669"/>
    <property type="project" value="UniProtKB-KW"/>
</dbReference>
<evidence type="ECO:0000256" key="2">
    <source>
        <dbReference type="ARBA" id="ARBA00022801"/>
    </source>
</evidence>
<comment type="cofactor">
    <cofactor evidence="3">
        <name>Mn(2+)</name>
        <dbReference type="ChEBI" id="CHEBI:29035"/>
    </cofactor>
    <text evidence="3">The Mn(2+) ion enhances activity.</text>
</comment>
<dbReference type="OrthoDB" id="9776731at2"/>
<dbReference type="Pfam" id="PF07687">
    <property type="entry name" value="M20_dimer"/>
    <property type="match status" value="1"/>
</dbReference>
<dbReference type="PANTHER" id="PTHR11014">
    <property type="entry name" value="PEPTIDASE M20 FAMILY MEMBER"/>
    <property type="match status" value="1"/>
</dbReference>
<name>A0A1W1W9T9_SULTA</name>
<feature type="domain" description="Peptidase M20 dimerisation" evidence="4">
    <location>
        <begin position="175"/>
        <end position="272"/>
    </location>
</feature>
<dbReference type="Gene3D" id="3.30.70.360">
    <property type="match status" value="1"/>
</dbReference>
<dbReference type="InterPro" id="IPR002933">
    <property type="entry name" value="Peptidase_M20"/>
</dbReference>
<dbReference type="InterPro" id="IPR011650">
    <property type="entry name" value="Peptidase_M20_dimer"/>
</dbReference>
<dbReference type="STRING" id="28034.BFX07_05425"/>
<evidence type="ECO:0000256" key="3">
    <source>
        <dbReference type="PIRSR" id="PIRSR005962-1"/>
    </source>
</evidence>
<evidence type="ECO:0000313" key="6">
    <source>
        <dbReference type="Proteomes" id="UP000192660"/>
    </source>
</evidence>
<protein>
    <submittedName>
        <fullName evidence="5">Amidohydrolase</fullName>
    </submittedName>
</protein>
<proteinExistence type="inferred from homology"/>
<comment type="similarity">
    <text evidence="1">Belongs to the peptidase M20 family.</text>
</comment>
<feature type="binding site" evidence="3">
    <location>
        <position position="94"/>
    </location>
    <ligand>
        <name>Mn(2+)</name>
        <dbReference type="ChEBI" id="CHEBI:29035"/>
        <label>2</label>
    </ligand>
</feature>
<dbReference type="Gene3D" id="3.40.630.10">
    <property type="entry name" value="Zn peptidases"/>
    <property type="match status" value="1"/>
</dbReference>
<dbReference type="InterPro" id="IPR036264">
    <property type="entry name" value="Bact_exopeptidase_dim_dom"/>
</dbReference>
<dbReference type="SUPFAM" id="SSF53187">
    <property type="entry name" value="Zn-dependent exopeptidases"/>
    <property type="match status" value="1"/>
</dbReference>
<accession>A0A1W1W9T9</accession>
<evidence type="ECO:0000259" key="4">
    <source>
        <dbReference type="Pfam" id="PF07687"/>
    </source>
</evidence>
<dbReference type="FunFam" id="3.30.70.360:FF:000014">
    <property type="entry name" value="N-acyl-L-amino acid amidohydrolase"/>
    <property type="match status" value="1"/>
</dbReference>
<evidence type="ECO:0000256" key="1">
    <source>
        <dbReference type="ARBA" id="ARBA00006153"/>
    </source>
</evidence>
<dbReference type="RefSeq" id="WP_037913093.1">
    <property type="nucleotide sequence ID" value="NZ_FWWY01000001.1"/>
</dbReference>
<keyword evidence="3" id="KW-0479">Metal-binding</keyword>
<dbReference type="GO" id="GO:0016787">
    <property type="term" value="F:hydrolase activity"/>
    <property type="evidence" value="ECO:0007669"/>
    <property type="project" value="UniProtKB-KW"/>
</dbReference>
<dbReference type="SUPFAM" id="SSF55031">
    <property type="entry name" value="Bacterial exopeptidase dimerisation domain"/>
    <property type="match status" value="1"/>
</dbReference>
<dbReference type="PANTHER" id="PTHR11014:SF63">
    <property type="entry name" value="METALLOPEPTIDASE, PUTATIVE (AFU_ORTHOLOGUE AFUA_6G09600)-RELATED"/>
    <property type="match status" value="1"/>
</dbReference>
<feature type="binding site" evidence="3">
    <location>
        <position position="96"/>
    </location>
    <ligand>
        <name>Mn(2+)</name>
        <dbReference type="ChEBI" id="CHEBI:29035"/>
        <label>2</label>
    </ligand>
</feature>
<dbReference type="Proteomes" id="UP000192660">
    <property type="component" value="Unassembled WGS sequence"/>
</dbReference>
<dbReference type="AlphaFoldDB" id="A0A1W1W9T9"/>
<feature type="binding site" evidence="3">
    <location>
        <position position="348"/>
    </location>
    <ligand>
        <name>Mn(2+)</name>
        <dbReference type="ChEBI" id="CHEBI:29035"/>
        <label>2</label>
    </ligand>
</feature>
<keyword evidence="3" id="KW-0464">Manganese</keyword>
<dbReference type="InterPro" id="IPR017439">
    <property type="entry name" value="Amidohydrolase"/>
</dbReference>
<feature type="binding site" evidence="3">
    <location>
        <position position="129"/>
    </location>
    <ligand>
        <name>Mn(2+)</name>
        <dbReference type="ChEBI" id="CHEBI:29035"/>
        <label>2</label>
    </ligand>
</feature>
<evidence type="ECO:0000313" key="5">
    <source>
        <dbReference type="EMBL" id="SMC02800.1"/>
    </source>
</evidence>
<dbReference type="EMBL" id="FWWY01000001">
    <property type="protein sequence ID" value="SMC02800.1"/>
    <property type="molecule type" value="Genomic_DNA"/>
</dbReference>
<gene>
    <name evidence="5" type="ORF">SAMN00768000_0768</name>
</gene>
<reference evidence="6" key="1">
    <citation type="submission" date="2017-04" db="EMBL/GenBank/DDBJ databases">
        <authorList>
            <person name="Varghese N."/>
            <person name="Submissions S."/>
        </authorList>
    </citation>
    <scope>NUCLEOTIDE SEQUENCE [LARGE SCALE GENOMIC DNA]</scope>
    <source>
        <strain evidence="6">DSM 9293</strain>
    </source>
</reference>
<keyword evidence="6" id="KW-1185">Reference proteome</keyword>
<dbReference type="Pfam" id="PF01546">
    <property type="entry name" value="Peptidase_M20"/>
    <property type="match status" value="1"/>
</dbReference>
<feature type="binding site" evidence="3">
    <location>
        <position position="154"/>
    </location>
    <ligand>
        <name>Mn(2+)</name>
        <dbReference type="ChEBI" id="CHEBI:29035"/>
        <label>2</label>
    </ligand>
</feature>
<keyword evidence="2 5" id="KW-0378">Hydrolase</keyword>
<dbReference type="PIRSF" id="PIRSF005962">
    <property type="entry name" value="Pept_M20D_amidohydro"/>
    <property type="match status" value="1"/>
</dbReference>
<sequence length="377" mass="41118">MAKWEQDVITYRRDLHQIPELGFQETKTSQYLLDTLQQLGLDPVQIADTGVMADIEGNRPGKTIAIRADIDGLPLEEDTGLPFRSQHQGVMHACGHDGHMAIVLALASRLQATRDFPGRVRVFFQPAEERPPGGAPKMIEAGCLDGVDEVLGLHLWASDPVGTVAIRSGPFMANADQFTIRVKGKGGHGSEPADTKDAVLIASMIVMNLQTIVSRRLNAFDTAVVSCGTIRAGATFNIIAETAEITGTVRTLSKIVQDKVIQEIEHIAKTTAALYGAEATVSYQYGYPAVINHQPSVERLERSVTGLVDILHPDPAMGGEDFAYYLQKKPGTFLFLGCRPEGESFPHHSPHFQINEKALPLGVEVLYRGAMSFLHEN</sequence>
<dbReference type="NCBIfam" id="TIGR01891">
    <property type="entry name" value="amidohydrolases"/>
    <property type="match status" value="1"/>
</dbReference>
<organism evidence="5 6">
    <name type="scientific">Sulfobacillus thermosulfidooxidans (strain DSM 9293 / VKM B-1269 / AT-1)</name>
    <dbReference type="NCBI Taxonomy" id="929705"/>
    <lineage>
        <taxon>Bacteria</taxon>
        <taxon>Bacillati</taxon>
        <taxon>Bacillota</taxon>
        <taxon>Clostridia</taxon>
        <taxon>Eubacteriales</taxon>
        <taxon>Clostridiales Family XVII. Incertae Sedis</taxon>
        <taxon>Sulfobacillus</taxon>
    </lineage>
</organism>